<dbReference type="OrthoDB" id="3238347at2759"/>
<proteinExistence type="predicted"/>
<accession>A0A8K0UGI7</accession>
<dbReference type="EMBL" id="JAEVFJ010000044">
    <property type="protein sequence ID" value="KAH8085406.1"/>
    <property type="molecule type" value="Genomic_DNA"/>
</dbReference>
<feature type="compositionally biased region" description="Basic and acidic residues" evidence="1">
    <location>
        <begin position="69"/>
        <end position="87"/>
    </location>
</feature>
<name>A0A8K0UGI7_9AGAR</name>
<feature type="compositionally biased region" description="Polar residues" evidence="1">
    <location>
        <begin position="14"/>
        <end position="23"/>
    </location>
</feature>
<evidence type="ECO:0000256" key="1">
    <source>
        <dbReference type="SAM" id="MobiDB-lite"/>
    </source>
</evidence>
<gene>
    <name evidence="2" type="ORF">BXZ70DRAFT_1011851</name>
</gene>
<keyword evidence="3" id="KW-1185">Reference proteome</keyword>
<comment type="caution">
    <text evidence="2">The sequence shown here is derived from an EMBL/GenBank/DDBJ whole genome shotgun (WGS) entry which is preliminary data.</text>
</comment>
<evidence type="ECO:0000313" key="2">
    <source>
        <dbReference type="EMBL" id="KAH8085406.1"/>
    </source>
</evidence>
<reference evidence="2" key="1">
    <citation type="journal article" date="2021" name="New Phytol.">
        <title>Evolutionary innovations through gain and loss of genes in the ectomycorrhizal Boletales.</title>
        <authorList>
            <person name="Wu G."/>
            <person name="Miyauchi S."/>
            <person name="Morin E."/>
            <person name="Kuo A."/>
            <person name="Drula E."/>
            <person name="Varga T."/>
            <person name="Kohler A."/>
            <person name="Feng B."/>
            <person name="Cao Y."/>
            <person name="Lipzen A."/>
            <person name="Daum C."/>
            <person name="Hundley H."/>
            <person name="Pangilinan J."/>
            <person name="Johnson J."/>
            <person name="Barry K."/>
            <person name="LaButti K."/>
            <person name="Ng V."/>
            <person name="Ahrendt S."/>
            <person name="Min B."/>
            <person name="Choi I.G."/>
            <person name="Park H."/>
            <person name="Plett J.M."/>
            <person name="Magnuson J."/>
            <person name="Spatafora J.W."/>
            <person name="Nagy L.G."/>
            <person name="Henrissat B."/>
            <person name="Grigoriev I.V."/>
            <person name="Yang Z.L."/>
            <person name="Xu J."/>
            <person name="Martin F.M."/>
        </authorList>
    </citation>
    <scope>NUCLEOTIDE SEQUENCE</scope>
    <source>
        <strain evidence="2">KKN 215</strain>
    </source>
</reference>
<feature type="compositionally biased region" description="Basic residues" evidence="1">
    <location>
        <begin position="1"/>
        <end position="13"/>
    </location>
</feature>
<evidence type="ECO:0000313" key="3">
    <source>
        <dbReference type="Proteomes" id="UP000813824"/>
    </source>
</evidence>
<sequence length="87" mass="9551">MGRSAKFMKKVKKPTTNPSQTKPPISAPSDQKKKASLKAKTKLRKPGSEGHVLGGADYVELMMGGRRKAREEAAKLPRDEDDVDMRG</sequence>
<dbReference type="AlphaFoldDB" id="A0A8K0UGI7"/>
<organism evidence="2 3">
    <name type="scientific">Cristinia sonorae</name>
    <dbReference type="NCBI Taxonomy" id="1940300"/>
    <lineage>
        <taxon>Eukaryota</taxon>
        <taxon>Fungi</taxon>
        <taxon>Dikarya</taxon>
        <taxon>Basidiomycota</taxon>
        <taxon>Agaricomycotina</taxon>
        <taxon>Agaricomycetes</taxon>
        <taxon>Agaricomycetidae</taxon>
        <taxon>Agaricales</taxon>
        <taxon>Pleurotineae</taxon>
        <taxon>Stephanosporaceae</taxon>
        <taxon>Cristinia</taxon>
    </lineage>
</organism>
<feature type="region of interest" description="Disordered" evidence="1">
    <location>
        <begin position="1"/>
        <end position="53"/>
    </location>
</feature>
<protein>
    <submittedName>
        <fullName evidence="2">Uncharacterized protein</fullName>
    </submittedName>
</protein>
<dbReference type="Proteomes" id="UP000813824">
    <property type="component" value="Unassembled WGS sequence"/>
</dbReference>
<feature type="compositionally biased region" description="Basic residues" evidence="1">
    <location>
        <begin position="34"/>
        <end position="45"/>
    </location>
</feature>
<feature type="region of interest" description="Disordered" evidence="1">
    <location>
        <begin position="68"/>
        <end position="87"/>
    </location>
</feature>